<sequence>MSSDPHSGPEENADTPGPKEESATENDETVPVGEHGPWELRQVLLARTNELQALLEDRWRTHGKDRNDLLDKAKDELSSARSVLTHAHRRKRSASHIAVGQIHVDTAHNLLLRLSDPKEIVAMMPGVLASVREALPADDPRRSAVERIARSPTKITESERESLLDAVSVARQVRIQKTLRVRSFVTIVRWIAGGLAFGVAMVAILGWFFDDTVPLCFSPNRVSGAKEYQVVCPTRSSPDAKAKHVDASLAATTAPADYLAIEFVGLVAAGIAAAVTIRRIGGTAEPYNVPVALALLKLPMGALTAVLGLLLMRGGFVPGLTALDSSAQIISWAIIFGYAQQIFTRLVDTQAKNVLAGAGGSVTTPRPAHKPPHPPPG</sequence>
<proteinExistence type="predicted"/>
<evidence type="ECO:0000256" key="1">
    <source>
        <dbReference type="SAM" id="MobiDB-lite"/>
    </source>
</evidence>
<keyword evidence="4" id="KW-1185">Reference proteome</keyword>
<feature type="compositionally biased region" description="Basic residues" evidence="1">
    <location>
        <begin position="367"/>
        <end position="377"/>
    </location>
</feature>
<evidence type="ECO:0000313" key="4">
    <source>
        <dbReference type="Proteomes" id="UP001519064"/>
    </source>
</evidence>
<accession>A0ABS3XG03</accession>
<keyword evidence="2" id="KW-0812">Transmembrane</keyword>
<reference evidence="3 4" key="1">
    <citation type="submission" date="2020-11" db="EMBL/GenBank/DDBJ databases">
        <title>Streptomyces spirodelae sp. nov., isolated from duckweed.</title>
        <authorList>
            <person name="Saimee Y."/>
            <person name="Duangmal K."/>
        </authorList>
    </citation>
    <scope>NUCLEOTIDE SEQUENCE [LARGE SCALE GENOMIC DNA]</scope>
    <source>
        <strain evidence="3 4">S16-07</strain>
    </source>
</reference>
<dbReference type="RefSeq" id="WP_209241433.1">
    <property type="nucleotide sequence ID" value="NZ_JADKMA010000122.1"/>
</dbReference>
<feature type="transmembrane region" description="Helical" evidence="2">
    <location>
        <begin position="258"/>
        <end position="277"/>
    </location>
</feature>
<feature type="transmembrane region" description="Helical" evidence="2">
    <location>
        <begin position="187"/>
        <end position="209"/>
    </location>
</feature>
<name>A0ABS3XG03_9ACTN</name>
<organism evidence="3 4">
    <name type="scientific">Streptomyces oryzae</name>
    <dbReference type="NCBI Taxonomy" id="1434886"/>
    <lineage>
        <taxon>Bacteria</taxon>
        <taxon>Bacillati</taxon>
        <taxon>Actinomycetota</taxon>
        <taxon>Actinomycetes</taxon>
        <taxon>Kitasatosporales</taxon>
        <taxon>Streptomycetaceae</taxon>
        <taxon>Streptomyces</taxon>
    </lineage>
</organism>
<evidence type="ECO:0000313" key="3">
    <source>
        <dbReference type="EMBL" id="MBO8194328.1"/>
    </source>
</evidence>
<gene>
    <name evidence="3" type="ORF">ITI46_22075</name>
</gene>
<comment type="caution">
    <text evidence="3">The sequence shown here is derived from an EMBL/GenBank/DDBJ whole genome shotgun (WGS) entry which is preliminary data.</text>
</comment>
<dbReference type="EMBL" id="JADKMA010000122">
    <property type="protein sequence ID" value="MBO8194328.1"/>
    <property type="molecule type" value="Genomic_DNA"/>
</dbReference>
<dbReference type="Proteomes" id="UP001519064">
    <property type="component" value="Unassembled WGS sequence"/>
</dbReference>
<evidence type="ECO:0000256" key="2">
    <source>
        <dbReference type="SAM" id="Phobius"/>
    </source>
</evidence>
<feature type="region of interest" description="Disordered" evidence="1">
    <location>
        <begin position="358"/>
        <end position="377"/>
    </location>
</feature>
<keyword evidence="2" id="KW-1133">Transmembrane helix</keyword>
<protein>
    <submittedName>
        <fullName evidence="3">Uncharacterized protein</fullName>
    </submittedName>
</protein>
<keyword evidence="2" id="KW-0472">Membrane</keyword>
<feature type="transmembrane region" description="Helical" evidence="2">
    <location>
        <begin position="289"/>
        <end position="310"/>
    </location>
</feature>
<feature type="region of interest" description="Disordered" evidence="1">
    <location>
        <begin position="1"/>
        <end position="35"/>
    </location>
</feature>